<reference evidence="3" key="1">
    <citation type="submission" date="2023-03" db="EMBL/GenBank/DDBJ databases">
        <title>Massive genome expansion in bonnet fungi (Mycena s.s.) driven by repeated elements and novel gene families across ecological guilds.</title>
        <authorList>
            <consortium name="Lawrence Berkeley National Laboratory"/>
            <person name="Harder C.B."/>
            <person name="Miyauchi S."/>
            <person name="Viragh M."/>
            <person name="Kuo A."/>
            <person name="Thoen E."/>
            <person name="Andreopoulos B."/>
            <person name="Lu D."/>
            <person name="Skrede I."/>
            <person name="Drula E."/>
            <person name="Henrissat B."/>
            <person name="Morin E."/>
            <person name="Kohler A."/>
            <person name="Barry K."/>
            <person name="LaButti K."/>
            <person name="Morin E."/>
            <person name="Salamov A."/>
            <person name="Lipzen A."/>
            <person name="Mereny Z."/>
            <person name="Hegedus B."/>
            <person name="Baldrian P."/>
            <person name="Stursova M."/>
            <person name="Weitz H."/>
            <person name="Taylor A."/>
            <person name="Grigoriev I.V."/>
            <person name="Nagy L.G."/>
            <person name="Martin F."/>
            <person name="Kauserud H."/>
        </authorList>
    </citation>
    <scope>NUCLEOTIDE SEQUENCE</scope>
    <source>
        <strain evidence="3">CBHHK002</strain>
    </source>
</reference>
<keyword evidence="4" id="KW-1185">Reference proteome</keyword>
<dbReference type="PANTHER" id="PTHR40627">
    <property type="entry name" value="INDOLE PRENYLTRANSFERASE TDIB-RELATED"/>
    <property type="match status" value="1"/>
</dbReference>
<gene>
    <name evidence="3" type="ORF">DFH08DRAFT_405548</name>
</gene>
<sequence length="394" mass="43896">MSDWWTTIALPVIAFMRRQNYPAASLDAYALFWRNEILPLLGPCTTPVVYPSWITDDHTPVEFSVVLGSGTRSVLRFSFEPSALPLAGDRSLATLKRTLERLGCALTMESTLDLEWFDICADELLLGESQERVCTDQAPVSETSIGIDLAHRSANIKVYFMPRIRSLISQELPEDMISRTTERLGLHKPWAAILQFLSRFSPADRPNIDIVAIDCVPASRNRLKIYFRTDIASYAQMEYFLTLGGVLATQDIGAGLRNATLIWDTLTSVSENGNALLGKASGFPGALIYYELKHGADVPSSKVYLPVHRYFRDDLVISRAVAHLASKLPDVSSVAKGYPDFIQETFPYRSLSSRTGIHTYVACTVKPGGSDVSVYYNPESFAPERTRKQLRSLL</sequence>
<dbReference type="Pfam" id="PF11991">
    <property type="entry name" value="Trp_DMAT"/>
    <property type="match status" value="1"/>
</dbReference>
<dbReference type="NCBIfam" id="TIGR03429">
    <property type="entry name" value="arom_pren_DMATS"/>
    <property type="match status" value="1"/>
</dbReference>
<name>A0AAD7AHI9_9AGAR</name>
<dbReference type="PANTHER" id="PTHR40627:SF4">
    <property type="entry name" value="PRENYLTRANSFERASE ASQH1-RELATED"/>
    <property type="match status" value="1"/>
</dbReference>
<organism evidence="3 4">
    <name type="scientific">Mycena albidolilacea</name>
    <dbReference type="NCBI Taxonomy" id="1033008"/>
    <lineage>
        <taxon>Eukaryota</taxon>
        <taxon>Fungi</taxon>
        <taxon>Dikarya</taxon>
        <taxon>Basidiomycota</taxon>
        <taxon>Agaricomycotina</taxon>
        <taxon>Agaricomycetes</taxon>
        <taxon>Agaricomycetidae</taxon>
        <taxon>Agaricales</taxon>
        <taxon>Marasmiineae</taxon>
        <taxon>Mycenaceae</taxon>
        <taxon>Mycena</taxon>
    </lineage>
</organism>
<dbReference type="InterPro" id="IPR017795">
    <property type="entry name" value="ABBA_NscD-like"/>
</dbReference>
<comment type="caution">
    <text evidence="3">The sequence shown here is derived from an EMBL/GenBank/DDBJ whole genome shotgun (WGS) entry which is preliminary data.</text>
</comment>
<evidence type="ECO:0000313" key="3">
    <source>
        <dbReference type="EMBL" id="KAJ7359179.1"/>
    </source>
</evidence>
<evidence type="ECO:0000256" key="2">
    <source>
        <dbReference type="ARBA" id="ARBA00022679"/>
    </source>
</evidence>
<dbReference type="CDD" id="cd13929">
    <property type="entry name" value="PT-DMATS_CymD"/>
    <property type="match status" value="1"/>
</dbReference>
<dbReference type="SFLD" id="SFLDG01162">
    <property type="entry name" value="I"/>
    <property type="match status" value="1"/>
</dbReference>
<comment type="similarity">
    <text evidence="1">Belongs to the tryptophan dimethylallyltransferase family.</text>
</comment>
<dbReference type="EMBL" id="JARIHO010000006">
    <property type="protein sequence ID" value="KAJ7359179.1"/>
    <property type="molecule type" value="Genomic_DNA"/>
</dbReference>
<keyword evidence="2" id="KW-0808">Transferase</keyword>
<evidence type="ECO:0000256" key="1">
    <source>
        <dbReference type="ARBA" id="ARBA00010209"/>
    </source>
</evidence>
<dbReference type="GO" id="GO:0009820">
    <property type="term" value="P:alkaloid metabolic process"/>
    <property type="evidence" value="ECO:0007669"/>
    <property type="project" value="InterPro"/>
</dbReference>
<dbReference type="GO" id="GO:0016765">
    <property type="term" value="F:transferase activity, transferring alkyl or aryl (other than methyl) groups"/>
    <property type="evidence" value="ECO:0007669"/>
    <property type="project" value="InterPro"/>
</dbReference>
<proteinExistence type="inferred from homology"/>
<dbReference type="InterPro" id="IPR033964">
    <property type="entry name" value="ABBA"/>
</dbReference>
<dbReference type="SFLD" id="SFLDS00036">
    <property type="entry name" value="Aromatic_Prenyltransferase"/>
    <property type="match status" value="1"/>
</dbReference>
<dbReference type="AlphaFoldDB" id="A0AAD7AHI9"/>
<protein>
    <submittedName>
        <fullName evidence="3">Aromatic prenyltransferase</fullName>
    </submittedName>
</protein>
<evidence type="ECO:0000313" key="4">
    <source>
        <dbReference type="Proteomes" id="UP001218218"/>
    </source>
</evidence>
<dbReference type="Proteomes" id="UP001218218">
    <property type="component" value="Unassembled WGS sequence"/>
</dbReference>
<accession>A0AAD7AHI9</accession>